<feature type="transmembrane region" description="Helical" evidence="1">
    <location>
        <begin position="171"/>
        <end position="192"/>
    </location>
</feature>
<evidence type="ECO:0000313" key="2">
    <source>
        <dbReference type="EMBL" id="MCD1116034.1"/>
    </source>
</evidence>
<dbReference type="Proteomes" id="UP001108025">
    <property type="component" value="Unassembled WGS sequence"/>
</dbReference>
<dbReference type="EMBL" id="JAJNAY010000001">
    <property type="protein sequence ID" value="MCD1116034.1"/>
    <property type="molecule type" value="Genomic_DNA"/>
</dbReference>
<proteinExistence type="predicted"/>
<feature type="transmembrane region" description="Helical" evidence="1">
    <location>
        <begin position="51"/>
        <end position="84"/>
    </location>
</feature>
<reference evidence="2" key="1">
    <citation type="submission" date="2021-11" db="EMBL/GenBank/DDBJ databases">
        <title>Description of novel Chryseobacterium species.</title>
        <authorList>
            <person name="Saticioglu I.B."/>
            <person name="Ay H."/>
            <person name="Altun S."/>
            <person name="Duman M."/>
        </authorList>
    </citation>
    <scope>NUCLEOTIDE SEQUENCE</scope>
    <source>
        <strain evidence="2">C-17</strain>
    </source>
</reference>
<protein>
    <submittedName>
        <fullName evidence="2">DUF4173 domain-containing protein</fullName>
    </submittedName>
</protein>
<name>A0A9Q3UZE0_9FLAO</name>
<feature type="transmembrane region" description="Helical" evidence="1">
    <location>
        <begin position="338"/>
        <end position="358"/>
    </location>
</feature>
<feature type="transmembrane region" description="Helical" evidence="1">
    <location>
        <begin position="365"/>
        <end position="387"/>
    </location>
</feature>
<accession>A0A9Q3UZE0</accession>
<feature type="transmembrane region" description="Helical" evidence="1">
    <location>
        <begin position="6"/>
        <end position="39"/>
    </location>
</feature>
<dbReference type="InterPro" id="IPR025291">
    <property type="entry name" value="DUF4153"/>
</dbReference>
<comment type="caution">
    <text evidence="2">The sequence shown here is derived from an EMBL/GenBank/DDBJ whole genome shotgun (WGS) entry which is preliminary data.</text>
</comment>
<sequence>MKTHHYIFLSTITFIVLFYNENVGLNLGILGVLYSVLTLIKTPERNRSKSFLLLFATSILSSMAFAWFGDFSSFLALVISLLLLSFRSKNRRLKSLFLVPVFVVTLFTFICRVFSFNEWLPKSENSGLGKKIFAFVFIPFVFVAIFFGIYATGSNHFASLFTDYELDINVWQIFCLGALGFFIAFNFFNFVVEKQIYKQNHFLDNDFKKEDTIQKQTFSFLDLDSERMGGVISFICLNVLLIFFIITYNYEQFYEAVKSPNQLSEETHERVNAVIMSIIMAILVIMFYFKSNFNFDSKAGSLKIFAKIWIFLNAVLVLSAMLKNTEYITSYGFTYKRLGVYAFLLLSLIGLILTFYKIQFKKKNAFLFNSMSWCFYGMVLVCSFINWGGIITSQNMKRPDFAVNYHVVSINFSEKYLLKYAEEKKDLALKKEVLENVKAEKSPTFLSKILYYETIQK</sequence>
<dbReference type="RefSeq" id="WP_230667294.1">
    <property type="nucleotide sequence ID" value="NZ_JAJNAY010000001.1"/>
</dbReference>
<gene>
    <name evidence="2" type="ORF">LO744_04040</name>
</gene>
<keyword evidence="1" id="KW-0472">Membrane</keyword>
<feature type="transmembrane region" description="Helical" evidence="1">
    <location>
        <begin position="301"/>
        <end position="322"/>
    </location>
</feature>
<feature type="transmembrane region" description="Helical" evidence="1">
    <location>
        <begin position="96"/>
        <end position="120"/>
    </location>
</feature>
<keyword evidence="1" id="KW-1133">Transmembrane helix</keyword>
<keyword evidence="1" id="KW-0812">Transmembrane</keyword>
<organism evidence="2 3">
    <name type="scientific">Chryseobacterium turcicum</name>
    <dbReference type="NCBI Taxonomy" id="2898076"/>
    <lineage>
        <taxon>Bacteria</taxon>
        <taxon>Pseudomonadati</taxon>
        <taxon>Bacteroidota</taxon>
        <taxon>Flavobacteriia</taxon>
        <taxon>Flavobacteriales</taxon>
        <taxon>Weeksellaceae</taxon>
        <taxon>Chryseobacterium group</taxon>
        <taxon>Chryseobacterium</taxon>
    </lineage>
</organism>
<keyword evidence="3" id="KW-1185">Reference proteome</keyword>
<evidence type="ECO:0000256" key="1">
    <source>
        <dbReference type="SAM" id="Phobius"/>
    </source>
</evidence>
<feature type="transmembrane region" description="Helical" evidence="1">
    <location>
        <begin position="132"/>
        <end position="151"/>
    </location>
</feature>
<evidence type="ECO:0000313" key="3">
    <source>
        <dbReference type="Proteomes" id="UP001108025"/>
    </source>
</evidence>
<feature type="transmembrane region" description="Helical" evidence="1">
    <location>
        <begin position="231"/>
        <end position="250"/>
    </location>
</feature>
<dbReference type="Pfam" id="PF13687">
    <property type="entry name" value="DUF4153"/>
    <property type="match status" value="1"/>
</dbReference>
<feature type="transmembrane region" description="Helical" evidence="1">
    <location>
        <begin position="270"/>
        <end position="289"/>
    </location>
</feature>
<dbReference type="AlphaFoldDB" id="A0A9Q3UZE0"/>